<evidence type="ECO:0000256" key="2">
    <source>
        <dbReference type="ARBA" id="ARBA00022723"/>
    </source>
</evidence>
<dbReference type="InterPro" id="IPR001279">
    <property type="entry name" value="Metallo-B-lactamas"/>
</dbReference>
<feature type="domain" description="Metallo-beta-lactamase" evidence="6">
    <location>
        <begin position="88"/>
        <end position="291"/>
    </location>
</feature>
<keyword evidence="8" id="KW-1185">Reference proteome</keyword>
<keyword evidence="5" id="KW-0732">Signal</keyword>
<comment type="caution">
    <text evidence="7">The sequence shown here is derived from an EMBL/GenBank/DDBJ whole genome shotgun (WGS) entry which is preliminary data.</text>
</comment>
<name>A0A6L6J8B0_9RHOB</name>
<keyword evidence="3 7" id="KW-0378">Hydrolase</keyword>
<dbReference type="Proteomes" id="UP000478183">
    <property type="component" value="Unassembled WGS sequence"/>
</dbReference>
<dbReference type="Gene3D" id="3.60.15.10">
    <property type="entry name" value="Ribonuclease Z/Hydroxyacylglutathione hydrolase-like"/>
    <property type="match status" value="1"/>
</dbReference>
<dbReference type="PANTHER" id="PTHR42978">
    <property type="entry name" value="QUORUM-QUENCHING LACTONASE YTNP-RELATED-RELATED"/>
    <property type="match status" value="1"/>
</dbReference>
<evidence type="ECO:0000256" key="5">
    <source>
        <dbReference type="SAM" id="SignalP"/>
    </source>
</evidence>
<dbReference type="AlphaFoldDB" id="A0A6L6J8B0"/>
<feature type="chain" id="PRO_5026673247" evidence="5">
    <location>
        <begin position="35"/>
        <end position="312"/>
    </location>
</feature>
<dbReference type="RefSeq" id="WP_155095733.1">
    <property type="nucleotide sequence ID" value="NZ_WMIE01000006.1"/>
</dbReference>
<evidence type="ECO:0000256" key="1">
    <source>
        <dbReference type="ARBA" id="ARBA00007749"/>
    </source>
</evidence>
<keyword evidence="2" id="KW-0479">Metal-binding</keyword>
<dbReference type="SMART" id="SM00849">
    <property type="entry name" value="Lactamase_B"/>
    <property type="match status" value="1"/>
</dbReference>
<organism evidence="7 8">
    <name type="scientific">Paracoccus aestuariivivens</name>
    <dbReference type="NCBI Taxonomy" id="1820333"/>
    <lineage>
        <taxon>Bacteria</taxon>
        <taxon>Pseudomonadati</taxon>
        <taxon>Pseudomonadota</taxon>
        <taxon>Alphaproteobacteria</taxon>
        <taxon>Rhodobacterales</taxon>
        <taxon>Paracoccaceae</taxon>
        <taxon>Paracoccus</taxon>
    </lineage>
</organism>
<proteinExistence type="inferred from homology"/>
<gene>
    <name evidence="7" type="ORF">GL286_11595</name>
</gene>
<sequence>MPDPVTSRGTTRRQLLLGSATAAAALALPRGLRAAPFHTFTHGAFDITVLSDGAITLSPEILLPDAGPEERLRYLKRLGGGVEGAAVQANIPLIRYGSELVLIDNGSGTRFQATAGKLAENLRSIGVLPEQITAVVFTHVHPDHSGATTNGDGTLLYPNARYYVSRREWDFWTDKQFETRWPAALHGFAKGAQRDLFAVKDRITRLQPGDEILSGMALIDTPGHTPGHVSVELAGRDNLLITGDACTSDTIFFERPDWHFGFDTDAEAALASRQRLLDRAASEKLKLLGYHWTYPGVGYAERRGPGYRFVPA</sequence>
<evidence type="ECO:0000259" key="6">
    <source>
        <dbReference type="SMART" id="SM00849"/>
    </source>
</evidence>
<evidence type="ECO:0000256" key="3">
    <source>
        <dbReference type="ARBA" id="ARBA00022801"/>
    </source>
</evidence>
<protein>
    <submittedName>
        <fullName evidence="7">MBL fold metallo-hydrolase</fullName>
    </submittedName>
</protein>
<dbReference type="InterPro" id="IPR051013">
    <property type="entry name" value="MBL_superfamily_lactonases"/>
</dbReference>
<dbReference type="PANTHER" id="PTHR42978:SF6">
    <property type="entry name" value="QUORUM-QUENCHING LACTONASE YTNP-RELATED"/>
    <property type="match status" value="1"/>
</dbReference>
<dbReference type="EMBL" id="WMIE01000006">
    <property type="protein sequence ID" value="MTH78373.1"/>
    <property type="molecule type" value="Genomic_DNA"/>
</dbReference>
<dbReference type="GO" id="GO:0016787">
    <property type="term" value="F:hydrolase activity"/>
    <property type="evidence" value="ECO:0007669"/>
    <property type="project" value="UniProtKB-KW"/>
</dbReference>
<keyword evidence="4" id="KW-0862">Zinc</keyword>
<dbReference type="InterPro" id="IPR006311">
    <property type="entry name" value="TAT_signal"/>
</dbReference>
<comment type="similarity">
    <text evidence="1">Belongs to the metallo-beta-lactamase superfamily.</text>
</comment>
<evidence type="ECO:0000313" key="8">
    <source>
        <dbReference type="Proteomes" id="UP000478183"/>
    </source>
</evidence>
<dbReference type="GO" id="GO:0046872">
    <property type="term" value="F:metal ion binding"/>
    <property type="evidence" value="ECO:0007669"/>
    <property type="project" value="UniProtKB-KW"/>
</dbReference>
<feature type="signal peptide" evidence="5">
    <location>
        <begin position="1"/>
        <end position="34"/>
    </location>
</feature>
<evidence type="ECO:0000256" key="4">
    <source>
        <dbReference type="ARBA" id="ARBA00022833"/>
    </source>
</evidence>
<dbReference type="CDD" id="cd07720">
    <property type="entry name" value="OPHC2-like_MBL-fold"/>
    <property type="match status" value="1"/>
</dbReference>
<dbReference type="InterPro" id="IPR036866">
    <property type="entry name" value="RibonucZ/Hydroxyglut_hydro"/>
</dbReference>
<evidence type="ECO:0000313" key="7">
    <source>
        <dbReference type="EMBL" id="MTH78373.1"/>
    </source>
</evidence>
<dbReference type="SUPFAM" id="SSF56281">
    <property type="entry name" value="Metallo-hydrolase/oxidoreductase"/>
    <property type="match status" value="1"/>
</dbReference>
<reference evidence="7 8" key="1">
    <citation type="submission" date="2019-11" db="EMBL/GenBank/DDBJ databases">
        <authorList>
            <person name="Dong K."/>
        </authorList>
    </citation>
    <scope>NUCLEOTIDE SEQUENCE [LARGE SCALE GENOMIC DNA]</scope>
    <source>
        <strain evidence="7 8">NBRC 111993</strain>
    </source>
</reference>
<accession>A0A6L6J8B0</accession>
<dbReference type="Pfam" id="PF00753">
    <property type="entry name" value="Lactamase_B"/>
    <property type="match status" value="1"/>
</dbReference>
<dbReference type="PROSITE" id="PS51318">
    <property type="entry name" value="TAT"/>
    <property type="match status" value="1"/>
</dbReference>
<dbReference type="OrthoDB" id="9773738at2"/>